<dbReference type="RefSeq" id="WP_010964923.1">
    <property type="nucleotide sequence ID" value="NC_003030.1"/>
</dbReference>
<evidence type="ECO:0000313" key="3">
    <source>
        <dbReference type="Proteomes" id="UP000000814"/>
    </source>
</evidence>
<dbReference type="PANTHER" id="PTHR22916:SF3">
    <property type="entry name" value="UDP-GLCNAC:BETAGAL BETA-1,3-N-ACETYLGLUCOSAMINYLTRANSFERASE-LIKE PROTEIN 1"/>
    <property type="match status" value="1"/>
</dbReference>
<dbReference type="GO" id="GO:0016758">
    <property type="term" value="F:hexosyltransferase activity"/>
    <property type="evidence" value="ECO:0007669"/>
    <property type="project" value="UniProtKB-ARBA"/>
</dbReference>
<dbReference type="STRING" id="272562.CA_C1615"/>
<dbReference type="PATRIC" id="fig|272562.8.peg.1815"/>
<dbReference type="SUPFAM" id="SSF53448">
    <property type="entry name" value="Nucleotide-diphospho-sugar transferases"/>
    <property type="match status" value="1"/>
</dbReference>
<dbReference type="CAZy" id="GT2">
    <property type="family name" value="Glycosyltransferase Family 2"/>
</dbReference>
<dbReference type="KEGG" id="cac:CA_C1615"/>
<gene>
    <name evidence="2" type="ordered locus">CA_C1615</name>
</gene>
<dbReference type="HOGENOM" id="CLU_1101404_0_0_9"/>
<dbReference type="eggNOG" id="COG0463">
    <property type="taxonomic scope" value="Bacteria"/>
</dbReference>
<organism evidence="2 3">
    <name type="scientific">Clostridium acetobutylicum (strain ATCC 824 / DSM 792 / JCM 1419 / IAM 19013 / LMG 5710 / NBRC 13948 / NRRL B-527 / VKM B-1787 / 2291 / W)</name>
    <dbReference type="NCBI Taxonomy" id="272562"/>
    <lineage>
        <taxon>Bacteria</taxon>
        <taxon>Bacillati</taxon>
        <taxon>Bacillota</taxon>
        <taxon>Clostridia</taxon>
        <taxon>Eubacteriales</taxon>
        <taxon>Clostridiaceae</taxon>
        <taxon>Clostridium</taxon>
    </lineage>
</organism>
<proteinExistence type="predicted"/>
<feature type="domain" description="Glycosyltransferase 2-like" evidence="1">
    <location>
        <begin position="27"/>
        <end position="151"/>
    </location>
</feature>
<accession>Q97IM5</accession>
<evidence type="ECO:0000259" key="1">
    <source>
        <dbReference type="Pfam" id="PF00535"/>
    </source>
</evidence>
<protein>
    <submittedName>
        <fullName evidence="2">Predicted glycosyltransferase</fullName>
    </submittedName>
</protein>
<dbReference type="Gene3D" id="3.90.550.10">
    <property type="entry name" value="Spore Coat Polysaccharide Biosynthesis Protein SpsA, Chain A"/>
    <property type="match status" value="1"/>
</dbReference>
<sequence length="250" mass="29811">MTIDKLKLNTINLRNTFSNRSKPPISIITSTNKPKYFRNTIKNYTRLNYRYKELILIFNIDNIDIDYYKSYAEKIPNVMVFQLNECYSLGYCLNFGVNQSKYNYIAKMDDDDYYGPNYLTDEINAFNYTDAKIIGKCKYFTYFEDTRDLSINNYSQSYDYTNFIAGGTFLIKKELFKTYKFRDVNMSEDAGFLDDCSSHGIKIYSIDPFNYVYMRHKSLNEHTWKIPTTALKKQYFHFYKTTNYIPIVKI</sequence>
<dbReference type="CDD" id="cd00761">
    <property type="entry name" value="Glyco_tranf_GTA_type"/>
    <property type="match status" value="1"/>
</dbReference>
<dbReference type="Pfam" id="PF00535">
    <property type="entry name" value="Glycos_transf_2"/>
    <property type="match status" value="1"/>
</dbReference>
<evidence type="ECO:0000313" key="2">
    <source>
        <dbReference type="EMBL" id="AAK79582.1"/>
    </source>
</evidence>
<name>Q97IM5_CLOAB</name>
<dbReference type="InterPro" id="IPR001173">
    <property type="entry name" value="Glyco_trans_2-like"/>
</dbReference>
<dbReference type="GeneID" id="44998112"/>
<dbReference type="PIR" id="C97099">
    <property type="entry name" value="C97099"/>
</dbReference>
<dbReference type="OrthoDB" id="6713581at2"/>
<dbReference type="EMBL" id="AE001437">
    <property type="protein sequence ID" value="AAK79582.1"/>
    <property type="molecule type" value="Genomic_DNA"/>
</dbReference>
<dbReference type="AlphaFoldDB" id="Q97IM5"/>
<dbReference type="SMR" id="Q97IM5"/>
<dbReference type="PANTHER" id="PTHR22916">
    <property type="entry name" value="GLYCOSYLTRANSFERASE"/>
    <property type="match status" value="1"/>
</dbReference>
<keyword evidence="3" id="KW-1185">Reference proteome</keyword>
<dbReference type="Proteomes" id="UP000000814">
    <property type="component" value="Chromosome"/>
</dbReference>
<dbReference type="InterPro" id="IPR029044">
    <property type="entry name" value="Nucleotide-diphossugar_trans"/>
</dbReference>
<reference evidence="2 3" key="1">
    <citation type="journal article" date="2001" name="J. Bacteriol.">
        <title>Genome sequence and comparative analysis of the solvent-producing bacterium Clostridium acetobutylicum.</title>
        <authorList>
            <person name="Nolling J."/>
            <person name="Breton G."/>
            <person name="Omelchenko M.V."/>
            <person name="Makarova K.S."/>
            <person name="Zeng Q."/>
            <person name="Gibson R."/>
            <person name="Lee H.M."/>
            <person name="Dubois J."/>
            <person name="Qiu D."/>
            <person name="Hitti J."/>
            <person name="Wolf Y.I."/>
            <person name="Tatusov R.L."/>
            <person name="Sabathe F."/>
            <person name="Doucette-Stamm L."/>
            <person name="Soucaille P."/>
            <person name="Daly M.J."/>
            <person name="Bennett G.N."/>
            <person name="Koonin E.V."/>
            <person name="Smith D.R."/>
        </authorList>
    </citation>
    <scope>NUCLEOTIDE SEQUENCE [LARGE SCALE GENOMIC DNA]</scope>
    <source>
        <strain evidence="3">ATCC 824 / DSM 792 / JCM 1419 / LMG 5710 / VKM B-1787</strain>
    </source>
</reference>